<dbReference type="Gramene" id="ONI12455">
    <property type="protein sequence ID" value="ONI12455"/>
    <property type="gene ID" value="PRUPE_4G165900"/>
</dbReference>
<dbReference type="AlphaFoldDB" id="A0A251PPT7"/>
<name>A0A251PPT7_PRUPE</name>
<organism evidence="1 2">
    <name type="scientific">Prunus persica</name>
    <name type="common">Peach</name>
    <name type="synonym">Amygdalus persica</name>
    <dbReference type="NCBI Taxonomy" id="3760"/>
    <lineage>
        <taxon>Eukaryota</taxon>
        <taxon>Viridiplantae</taxon>
        <taxon>Streptophyta</taxon>
        <taxon>Embryophyta</taxon>
        <taxon>Tracheophyta</taxon>
        <taxon>Spermatophyta</taxon>
        <taxon>Magnoliopsida</taxon>
        <taxon>eudicotyledons</taxon>
        <taxon>Gunneridae</taxon>
        <taxon>Pentapetalae</taxon>
        <taxon>rosids</taxon>
        <taxon>fabids</taxon>
        <taxon>Rosales</taxon>
        <taxon>Rosaceae</taxon>
        <taxon>Amygdaloideae</taxon>
        <taxon>Amygdaleae</taxon>
        <taxon>Prunus</taxon>
    </lineage>
</organism>
<keyword evidence="2" id="KW-1185">Reference proteome</keyword>
<reference evidence="1 2" key="1">
    <citation type="journal article" date="2013" name="Nat. Genet.">
        <title>The high-quality draft genome of peach (Prunus persica) identifies unique patterns of genetic diversity, domestication and genome evolution.</title>
        <authorList>
            <consortium name="International Peach Genome Initiative"/>
            <person name="Verde I."/>
            <person name="Abbott A.G."/>
            <person name="Scalabrin S."/>
            <person name="Jung S."/>
            <person name="Shu S."/>
            <person name="Marroni F."/>
            <person name="Zhebentyayeva T."/>
            <person name="Dettori M.T."/>
            <person name="Grimwood J."/>
            <person name="Cattonaro F."/>
            <person name="Zuccolo A."/>
            <person name="Rossini L."/>
            <person name="Jenkins J."/>
            <person name="Vendramin E."/>
            <person name="Meisel L.A."/>
            <person name="Decroocq V."/>
            <person name="Sosinski B."/>
            <person name="Prochnik S."/>
            <person name="Mitros T."/>
            <person name="Policriti A."/>
            <person name="Cipriani G."/>
            <person name="Dondini L."/>
            <person name="Ficklin S."/>
            <person name="Goodstein D.M."/>
            <person name="Xuan P."/>
            <person name="Del Fabbro C."/>
            <person name="Aramini V."/>
            <person name="Copetti D."/>
            <person name="Gonzalez S."/>
            <person name="Horner D.S."/>
            <person name="Falchi R."/>
            <person name="Lucas S."/>
            <person name="Mica E."/>
            <person name="Maldonado J."/>
            <person name="Lazzari B."/>
            <person name="Bielenberg D."/>
            <person name="Pirona R."/>
            <person name="Miculan M."/>
            <person name="Barakat A."/>
            <person name="Testolin R."/>
            <person name="Stella A."/>
            <person name="Tartarini S."/>
            <person name="Tonutti P."/>
            <person name="Arus P."/>
            <person name="Orellana A."/>
            <person name="Wells C."/>
            <person name="Main D."/>
            <person name="Vizzotto G."/>
            <person name="Silva H."/>
            <person name="Salamini F."/>
            <person name="Schmutz J."/>
            <person name="Morgante M."/>
            <person name="Rokhsar D.S."/>
        </authorList>
    </citation>
    <scope>NUCLEOTIDE SEQUENCE [LARGE SCALE GENOMIC DNA]</scope>
    <source>
        <strain evidence="2">cv. Nemared</strain>
    </source>
</reference>
<evidence type="ECO:0000313" key="1">
    <source>
        <dbReference type="EMBL" id="ONI12455.1"/>
    </source>
</evidence>
<dbReference type="EMBL" id="CM007654">
    <property type="protein sequence ID" value="ONI12455.1"/>
    <property type="molecule type" value="Genomic_DNA"/>
</dbReference>
<sequence>MNRLFSDANFDQTMDSYDSMYKAVVNNDFYITWNVAFVIVCRKERMPNLNPQPLSTTRCFWKEKKSQLVIKRKKPKSKSFHYWKFLCRI</sequence>
<proteinExistence type="predicted"/>
<protein>
    <submittedName>
        <fullName evidence="1">Uncharacterized protein</fullName>
    </submittedName>
</protein>
<evidence type="ECO:0000313" key="2">
    <source>
        <dbReference type="Proteomes" id="UP000006882"/>
    </source>
</evidence>
<dbReference type="Proteomes" id="UP000006882">
    <property type="component" value="Chromosome G4"/>
</dbReference>
<gene>
    <name evidence="1" type="ORF">PRUPE_4G165900</name>
</gene>
<accession>A0A251PPT7</accession>